<dbReference type="GO" id="GO:0016036">
    <property type="term" value="P:cellular response to phosphate starvation"/>
    <property type="evidence" value="ECO:0007669"/>
    <property type="project" value="TreeGrafter"/>
</dbReference>
<evidence type="ECO:0000256" key="1">
    <source>
        <dbReference type="ARBA" id="ARBA00000085"/>
    </source>
</evidence>
<dbReference type="EC" id="2.7.13.3" evidence="3"/>
<dbReference type="OrthoDB" id="9773956at2"/>
<evidence type="ECO:0000256" key="10">
    <source>
        <dbReference type="ARBA" id="ARBA00023012"/>
    </source>
</evidence>
<keyword evidence="16" id="KW-1185">Reference proteome</keyword>
<dbReference type="InterPro" id="IPR003661">
    <property type="entry name" value="HisK_dim/P_dom"/>
</dbReference>
<keyword evidence="10" id="KW-0902">Two-component regulatory system</keyword>
<keyword evidence="8 15" id="KW-0418">Kinase</keyword>
<dbReference type="KEGG" id="blau:DQQ01_06615"/>
<evidence type="ECO:0000256" key="3">
    <source>
        <dbReference type="ARBA" id="ARBA00012438"/>
    </source>
</evidence>
<evidence type="ECO:0000256" key="9">
    <source>
        <dbReference type="ARBA" id="ARBA00022989"/>
    </source>
</evidence>
<keyword evidence="7 13" id="KW-0812">Transmembrane</keyword>
<comment type="subcellular location">
    <subcellularLocation>
        <location evidence="2">Cell membrane</location>
        <topology evidence="2">Multi-pass membrane protein</topology>
    </subcellularLocation>
</comment>
<dbReference type="SUPFAM" id="SSF55874">
    <property type="entry name" value="ATPase domain of HSP90 chaperone/DNA topoisomerase II/histidine kinase"/>
    <property type="match status" value="1"/>
</dbReference>
<sequence>MDRYGNKEIKRIIMAVLCVLAGMVLLMVSYLGYGYNRSNEMAAELALQVPSAESIWIEIRERDRTFFSEEEHAKEKELREKYGYSVWSARESREILLLLAAELLLSGVILSLFLYFLRKREKEEEEKTKEQIRKLERCMECFIEGDFDTDRLRNLEALELQGLGDKVQKLGNFIENMKERLEQEENSTKALITDISHQLKTPFAAFKLSYEMLQEDTLTKEEREEFYAQGLQELGNLEKLIQLLLNMSRLEGNMIRLKPQMRNLKETVLGAVNTVIMKAVDKNIEISADMKDCMTKHDFRWTQEAVINVLDNAVKYSMPGSRIEIHLNQLTSYVMLEISDQGIGISSKEKNKIFQRFYRGEQAKEMERDGAGVGLYLARQILEQQGGTICVKEQSCKTGSCFCMMLPLCH</sequence>
<keyword evidence="11 13" id="KW-0472">Membrane</keyword>
<evidence type="ECO:0000256" key="4">
    <source>
        <dbReference type="ARBA" id="ARBA00022475"/>
    </source>
</evidence>
<dbReference type="CDD" id="cd00082">
    <property type="entry name" value="HisKA"/>
    <property type="match status" value="1"/>
</dbReference>
<dbReference type="Gene3D" id="1.10.287.130">
    <property type="match status" value="1"/>
</dbReference>
<proteinExistence type="predicted"/>
<feature type="transmembrane region" description="Helical" evidence="13">
    <location>
        <begin position="95"/>
        <end position="117"/>
    </location>
</feature>
<dbReference type="AlphaFoldDB" id="A0A2Z4UA04"/>
<dbReference type="InterPro" id="IPR004358">
    <property type="entry name" value="Sig_transdc_His_kin-like_C"/>
</dbReference>
<evidence type="ECO:0000256" key="7">
    <source>
        <dbReference type="ARBA" id="ARBA00022692"/>
    </source>
</evidence>
<dbReference type="SMART" id="SM00388">
    <property type="entry name" value="HisKA"/>
    <property type="match status" value="1"/>
</dbReference>
<dbReference type="InterPro" id="IPR036890">
    <property type="entry name" value="HATPase_C_sf"/>
</dbReference>
<dbReference type="SUPFAM" id="SSF47384">
    <property type="entry name" value="Homodimeric domain of signal transducing histidine kinase"/>
    <property type="match status" value="1"/>
</dbReference>
<gene>
    <name evidence="15" type="ORF">DQQ01_06615</name>
</gene>
<accession>A0A2Z4UA04</accession>
<evidence type="ECO:0000256" key="8">
    <source>
        <dbReference type="ARBA" id="ARBA00022777"/>
    </source>
</evidence>
<dbReference type="PANTHER" id="PTHR45453:SF2">
    <property type="entry name" value="HISTIDINE KINASE"/>
    <property type="match status" value="1"/>
</dbReference>
<dbReference type="RefSeq" id="WP_111919408.1">
    <property type="nucleotide sequence ID" value="NZ_CAUWHR010000013.1"/>
</dbReference>
<evidence type="ECO:0000256" key="5">
    <source>
        <dbReference type="ARBA" id="ARBA00022553"/>
    </source>
</evidence>
<keyword evidence="12" id="KW-0175">Coiled coil</keyword>
<comment type="catalytic activity">
    <reaction evidence="1">
        <text>ATP + protein L-histidine = ADP + protein N-phospho-L-histidine.</text>
        <dbReference type="EC" id="2.7.13.3"/>
    </reaction>
</comment>
<evidence type="ECO:0000256" key="13">
    <source>
        <dbReference type="SAM" id="Phobius"/>
    </source>
</evidence>
<dbReference type="GO" id="GO:0005886">
    <property type="term" value="C:plasma membrane"/>
    <property type="evidence" value="ECO:0007669"/>
    <property type="project" value="UniProtKB-SubCell"/>
</dbReference>
<evidence type="ECO:0000313" key="15">
    <source>
        <dbReference type="EMBL" id="AWY97872.1"/>
    </source>
</evidence>
<feature type="transmembrane region" description="Helical" evidence="13">
    <location>
        <begin position="12"/>
        <end position="33"/>
    </location>
</feature>
<dbReference type="Proteomes" id="UP000250003">
    <property type="component" value="Chromosome"/>
</dbReference>
<evidence type="ECO:0000313" key="16">
    <source>
        <dbReference type="Proteomes" id="UP000250003"/>
    </source>
</evidence>
<reference evidence="16" key="1">
    <citation type="submission" date="2018-06" db="EMBL/GenBank/DDBJ databases">
        <title>Description of Blautia argi sp. nov., a new anaerobic isolated from dog feces.</title>
        <authorList>
            <person name="Chang Y.-H."/>
            <person name="Paek J."/>
            <person name="Shin Y."/>
        </authorList>
    </citation>
    <scope>NUCLEOTIDE SEQUENCE [LARGE SCALE GENOMIC DNA]</scope>
    <source>
        <strain evidence="16">KCTC 15426</strain>
    </source>
</reference>
<dbReference type="SMART" id="SM00387">
    <property type="entry name" value="HATPase_c"/>
    <property type="match status" value="1"/>
</dbReference>
<keyword evidence="9 13" id="KW-1133">Transmembrane helix</keyword>
<dbReference type="Pfam" id="PF00512">
    <property type="entry name" value="HisKA"/>
    <property type="match status" value="1"/>
</dbReference>
<dbReference type="InterPro" id="IPR005467">
    <property type="entry name" value="His_kinase_dom"/>
</dbReference>
<dbReference type="Gene3D" id="3.30.565.10">
    <property type="entry name" value="Histidine kinase-like ATPase, C-terminal domain"/>
    <property type="match status" value="1"/>
</dbReference>
<dbReference type="PRINTS" id="PR00344">
    <property type="entry name" value="BCTRLSENSOR"/>
</dbReference>
<dbReference type="InterPro" id="IPR003594">
    <property type="entry name" value="HATPase_dom"/>
</dbReference>
<keyword evidence="4" id="KW-1003">Cell membrane</keyword>
<evidence type="ECO:0000256" key="11">
    <source>
        <dbReference type="ARBA" id="ARBA00023136"/>
    </source>
</evidence>
<evidence type="ECO:0000256" key="12">
    <source>
        <dbReference type="SAM" id="Coils"/>
    </source>
</evidence>
<dbReference type="InterPro" id="IPR036097">
    <property type="entry name" value="HisK_dim/P_sf"/>
</dbReference>
<dbReference type="PANTHER" id="PTHR45453">
    <property type="entry name" value="PHOSPHATE REGULON SENSOR PROTEIN PHOR"/>
    <property type="match status" value="1"/>
</dbReference>
<feature type="domain" description="Histidine kinase" evidence="14">
    <location>
        <begin position="194"/>
        <end position="410"/>
    </location>
</feature>
<name>A0A2Z4UA04_9FIRM</name>
<keyword evidence="6" id="KW-0808">Transferase</keyword>
<keyword evidence="5" id="KW-0597">Phosphoprotein</keyword>
<dbReference type="Pfam" id="PF02518">
    <property type="entry name" value="HATPase_c"/>
    <property type="match status" value="1"/>
</dbReference>
<dbReference type="PROSITE" id="PS50109">
    <property type="entry name" value="HIS_KIN"/>
    <property type="match status" value="1"/>
</dbReference>
<protein>
    <recommendedName>
        <fullName evidence="3">histidine kinase</fullName>
        <ecNumber evidence="3">2.7.13.3</ecNumber>
    </recommendedName>
</protein>
<dbReference type="InterPro" id="IPR050351">
    <property type="entry name" value="BphY/WalK/GraS-like"/>
</dbReference>
<evidence type="ECO:0000256" key="2">
    <source>
        <dbReference type="ARBA" id="ARBA00004651"/>
    </source>
</evidence>
<evidence type="ECO:0000256" key="6">
    <source>
        <dbReference type="ARBA" id="ARBA00022679"/>
    </source>
</evidence>
<dbReference type="GO" id="GO:0004721">
    <property type="term" value="F:phosphoprotein phosphatase activity"/>
    <property type="evidence" value="ECO:0007669"/>
    <property type="project" value="TreeGrafter"/>
</dbReference>
<feature type="coiled-coil region" evidence="12">
    <location>
        <begin position="167"/>
        <end position="194"/>
    </location>
</feature>
<evidence type="ECO:0000259" key="14">
    <source>
        <dbReference type="PROSITE" id="PS50109"/>
    </source>
</evidence>
<dbReference type="GO" id="GO:0000155">
    <property type="term" value="F:phosphorelay sensor kinase activity"/>
    <property type="evidence" value="ECO:0007669"/>
    <property type="project" value="InterPro"/>
</dbReference>
<dbReference type="EMBL" id="CP030280">
    <property type="protein sequence ID" value="AWY97872.1"/>
    <property type="molecule type" value="Genomic_DNA"/>
</dbReference>
<organism evidence="15 16">
    <name type="scientific">Blautia argi</name>
    <dbReference type="NCBI Taxonomy" id="1912897"/>
    <lineage>
        <taxon>Bacteria</taxon>
        <taxon>Bacillati</taxon>
        <taxon>Bacillota</taxon>
        <taxon>Clostridia</taxon>
        <taxon>Lachnospirales</taxon>
        <taxon>Lachnospiraceae</taxon>
        <taxon>Blautia</taxon>
    </lineage>
</organism>